<evidence type="ECO:0000313" key="1">
    <source>
        <dbReference type="EMBL" id="KAF2624120.1"/>
    </source>
</evidence>
<gene>
    <name evidence="1" type="ORF">BU25DRAFT_296717</name>
</gene>
<comment type="caution">
    <text evidence="1">The sequence shown here is derived from an EMBL/GenBank/DDBJ whole genome shotgun (WGS) entry which is preliminary data.</text>
</comment>
<proteinExistence type="predicted"/>
<organism evidence="1 2">
    <name type="scientific">Macroventuria anomochaeta</name>
    <dbReference type="NCBI Taxonomy" id="301207"/>
    <lineage>
        <taxon>Eukaryota</taxon>
        <taxon>Fungi</taxon>
        <taxon>Dikarya</taxon>
        <taxon>Ascomycota</taxon>
        <taxon>Pezizomycotina</taxon>
        <taxon>Dothideomycetes</taxon>
        <taxon>Pleosporomycetidae</taxon>
        <taxon>Pleosporales</taxon>
        <taxon>Pleosporineae</taxon>
        <taxon>Didymellaceae</taxon>
        <taxon>Macroventuria</taxon>
    </lineage>
</organism>
<feature type="non-terminal residue" evidence="1">
    <location>
        <position position="80"/>
    </location>
</feature>
<keyword evidence="2" id="KW-1185">Reference proteome</keyword>
<feature type="non-terminal residue" evidence="1">
    <location>
        <position position="1"/>
    </location>
</feature>
<sequence>LAGTGKSTIARTVARRYFEEKRLAASFFFSRGGGDVGHARKFVTSIAVQLAHSVPALQQHISDAVAARSDIVGQLLRDQW</sequence>
<evidence type="ECO:0000313" key="2">
    <source>
        <dbReference type="Proteomes" id="UP000799754"/>
    </source>
</evidence>
<accession>A0ACB6RQ80</accession>
<protein>
    <submittedName>
        <fullName evidence="1">Uncharacterized protein</fullName>
    </submittedName>
</protein>
<dbReference type="EMBL" id="MU006732">
    <property type="protein sequence ID" value="KAF2624120.1"/>
    <property type="molecule type" value="Genomic_DNA"/>
</dbReference>
<dbReference type="Proteomes" id="UP000799754">
    <property type="component" value="Unassembled WGS sequence"/>
</dbReference>
<reference evidence="1" key="1">
    <citation type="journal article" date="2020" name="Stud. Mycol.">
        <title>101 Dothideomycetes genomes: a test case for predicting lifestyles and emergence of pathogens.</title>
        <authorList>
            <person name="Haridas S."/>
            <person name="Albert R."/>
            <person name="Binder M."/>
            <person name="Bloem J."/>
            <person name="Labutti K."/>
            <person name="Salamov A."/>
            <person name="Andreopoulos B."/>
            <person name="Baker S."/>
            <person name="Barry K."/>
            <person name="Bills G."/>
            <person name="Bluhm B."/>
            <person name="Cannon C."/>
            <person name="Castanera R."/>
            <person name="Culley D."/>
            <person name="Daum C."/>
            <person name="Ezra D."/>
            <person name="Gonzalez J."/>
            <person name="Henrissat B."/>
            <person name="Kuo A."/>
            <person name="Liang C."/>
            <person name="Lipzen A."/>
            <person name="Lutzoni F."/>
            <person name="Magnuson J."/>
            <person name="Mondo S."/>
            <person name="Nolan M."/>
            <person name="Ohm R."/>
            <person name="Pangilinan J."/>
            <person name="Park H.-J."/>
            <person name="Ramirez L."/>
            <person name="Alfaro M."/>
            <person name="Sun H."/>
            <person name="Tritt A."/>
            <person name="Yoshinaga Y."/>
            <person name="Zwiers L.-H."/>
            <person name="Turgeon B."/>
            <person name="Goodwin S."/>
            <person name="Spatafora J."/>
            <person name="Crous P."/>
            <person name="Grigoriev I."/>
        </authorList>
    </citation>
    <scope>NUCLEOTIDE SEQUENCE</scope>
    <source>
        <strain evidence="1">CBS 525.71</strain>
    </source>
</reference>
<name>A0ACB6RQ80_9PLEO</name>